<gene>
    <name evidence="1" type="ORF">FGU71_12640</name>
</gene>
<protein>
    <submittedName>
        <fullName evidence="1">Iron-sulfur cluster assembly scaffold protein</fullName>
    </submittedName>
</protein>
<evidence type="ECO:0000313" key="2">
    <source>
        <dbReference type="Proteomes" id="UP000316343"/>
    </source>
</evidence>
<keyword evidence="2" id="KW-1185">Reference proteome</keyword>
<comment type="caution">
    <text evidence="1">The sequence shown here is derived from an EMBL/GenBank/DDBJ whole genome shotgun (WGS) entry which is preliminary data.</text>
</comment>
<dbReference type="AlphaFoldDB" id="A0A547P7I3"/>
<name>A0A547P7I3_9SPHN</name>
<dbReference type="Gene3D" id="3.90.1010.10">
    <property type="match status" value="1"/>
</dbReference>
<dbReference type="EMBL" id="VHJK01000002">
    <property type="protein sequence ID" value="TRD10101.1"/>
    <property type="molecule type" value="Genomic_DNA"/>
</dbReference>
<organism evidence="1 2">
    <name type="scientific">Erythrobacter insulae</name>
    <dbReference type="NCBI Taxonomy" id="2584124"/>
    <lineage>
        <taxon>Bacteria</taxon>
        <taxon>Pseudomonadati</taxon>
        <taxon>Pseudomonadota</taxon>
        <taxon>Alphaproteobacteria</taxon>
        <taxon>Sphingomonadales</taxon>
        <taxon>Erythrobacteraceae</taxon>
        <taxon>Erythrobacter/Porphyrobacter group</taxon>
        <taxon>Erythrobacter</taxon>
    </lineage>
</organism>
<dbReference type="OrthoDB" id="7857113at2"/>
<evidence type="ECO:0000313" key="1">
    <source>
        <dbReference type="EMBL" id="TRD10101.1"/>
    </source>
</evidence>
<sequence>MVETTAAKLYSPALLALSTGLADYPFDDSLQSISEARSRTCGSSIKIGLSRDDAGRISKVGMQVAACAVGQSSAAILAQHITGRSLDDLAAAYAALAGWLSGEGNRPDWPLIEQLTPALPYPGRHDAILLPWRAAVEALSSPLSSS</sequence>
<reference evidence="1 2" key="1">
    <citation type="submission" date="2019-06" db="EMBL/GenBank/DDBJ databases">
        <title>Erythrobacter insulae sp. nov., isolated from a tidal flat.</title>
        <authorList>
            <person name="Yoon J.-H."/>
        </authorList>
    </citation>
    <scope>NUCLEOTIDE SEQUENCE [LARGE SCALE GENOMIC DNA]</scope>
    <source>
        <strain evidence="1 2">JBTF-M21</strain>
    </source>
</reference>
<proteinExistence type="predicted"/>
<accession>A0A547P7I3</accession>
<dbReference type="Proteomes" id="UP000316343">
    <property type="component" value="Unassembled WGS sequence"/>
</dbReference>
<dbReference type="SUPFAM" id="SSF82649">
    <property type="entry name" value="SufE/NifU"/>
    <property type="match status" value="1"/>
</dbReference>